<comment type="similarity">
    <text evidence="2 12">Belongs to the MYST (SAS/MOZ) family.</text>
</comment>
<dbReference type="Gene3D" id="3.40.630.30">
    <property type="match status" value="1"/>
</dbReference>
<dbReference type="InterPro" id="IPR016181">
    <property type="entry name" value="Acyl_CoA_acyltransferase"/>
</dbReference>
<reference evidence="14" key="1">
    <citation type="submission" date="2020-12" db="EMBL/GenBank/DDBJ databases">
        <title>Metabolic potential, ecology and presence of endohyphal bacteria is reflected in genomic diversity of Mucoromycotina.</title>
        <authorList>
            <person name="Muszewska A."/>
            <person name="Okrasinska A."/>
            <person name="Steczkiewicz K."/>
            <person name="Drgas O."/>
            <person name="Orlowska M."/>
            <person name="Perlinska-Lenart U."/>
            <person name="Aleksandrzak-Piekarczyk T."/>
            <person name="Szatraj K."/>
            <person name="Zielenkiewicz U."/>
            <person name="Pilsyk S."/>
            <person name="Malc E."/>
            <person name="Mieczkowski P."/>
            <person name="Kruszewska J.S."/>
            <person name="Biernat P."/>
            <person name="Pawlowska J."/>
        </authorList>
    </citation>
    <scope>NUCLEOTIDE SEQUENCE</scope>
    <source>
        <strain evidence="14">CBS 226.32</strain>
    </source>
</reference>
<keyword evidence="9" id="KW-0007">Acetylation</keyword>
<dbReference type="GO" id="GO:0008270">
    <property type="term" value="F:zinc ion binding"/>
    <property type="evidence" value="ECO:0007669"/>
    <property type="project" value="UniProtKB-KW"/>
</dbReference>
<dbReference type="Gene3D" id="1.10.10.10">
    <property type="entry name" value="Winged helix-like DNA-binding domain superfamily/Winged helix DNA-binding domain"/>
    <property type="match status" value="1"/>
</dbReference>
<sequence>MPRKPRHSIIIGHTVAKVINKKSTKISTSKPAGGKKQLLDTTLKAIKTHYHLSVDKSSARAIRGKLVKKVKKSVELKKQQQKYLKTQPNPIDSLRYEFACKNLTLSHALESTKENKQHKIQFGNYLIDTWFMSPYPPDFYTQSKFFICEFCFTSMKTASMAKRHSNKCFVKCPPGDEIYRQGKISIFEVDGHKNKMYCLNLCLLTKLFLDHKTLFYDVEPFLFYIMTETDQNGCHFVGYFSKEKKSTQNFNVSCILILPTYQRKGYGQYLIDFSYLLTRYENKIGTPEKPLSALGLLGYQKYWNYTILKHLSLKTSGKHESINDISIKTGMTPDDIIATLQRNNLLVFNNGQYGLHINKQEIKQKIANIVSKKQIKIEPRKLKWTPYTDVSILDIMLL</sequence>
<evidence type="ECO:0000256" key="2">
    <source>
        <dbReference type="ARBA" id="ARBA00010107"/>
    </source>
</evidence>
<evidence type="ECO:0000256" key="1">
    <source>
        <dbReference type="ARBA" id="ARBA00004123"/>
    </source>
</evidence>
<feature type="domain" description="MYST-type HAT" evidence="13">
    <location>
        <begin position="112"/>
        <end position="386"/>
    </location>
</feature>
<keyword evidence="6" id="KW-0863">Zinc-finger</keyword>
<evidence type="ECO:0000256" key="12">
    <source>
        <dbReference type="RuleBase" id="RU361211"/>
    </source>
</evidence>
<dbReference type="OrthoDB" id="787137at2759"/>
<dbReference type="Pfam" id="PF01853">
    <property type="entry name" value="MOZ_SAS"/>
    <property type="match status" value="1"/>
</dbReference>
<dbReference type="Proteomes" id="UP000650833">
    <property type="component" value="Unassembled WGS sequence"/>
</dbReference>
<dbReference type="SUPFAM" id="SSF55729">
    <property type="entry name" value="Acyl-CoA N-acyltransferases (Nat)"/>
    <property type="match status" value="1"/>
</dbReference>
<organism evidence="14 15">
    <name type="scientific">Mucor plumbeus</name>
    <dbReference type="NCBI Taxonomy" id="97098"/>
    <lineage>
        <taxon>Eukaryota</taxon>
        <taxon>Fungi</taxon>
        <taxon>Fungi incertae sedis</taxon>
        <taxon>Mucoromycota</taxon>
        <taxon>Mucoromycotina</taxon>
        <taxon>Mucoromycetes</taxon>
        <taxon>Mucorales</taxon>
        <taxon>Mucorineae</taxon>
        <taxon>Mucoraceae</taxon>
        <taxon>Mucor</taxon>
    </lineage>
</organism>
<evidence type="ECO:0000259" key="13">
    <source>
        <dbReference type="PROSITE" id="PS51726"/>
    </source>
</evidence>
<keyword evidence="7" id="KW-0862">Zinc</keyword>
<dbReference type="GO" id="GO:0006357">
    <property type="term" value="P:regulation of transcription by RNA polymerase II"/>
    <property type="evidence" value="ECO:0007669"/>
    <property type="project" value="TreeGrafter"/>
</dbReference>
<dbReference type="InterPro" id="IPR050603">
    <property type="entry name" value="MYST_HAT"/>
</dbReference>
<dbReference type="GO" id="GO:0070775">
    <property type="term" value="C:H3 histone acetyltransferase complex"/>
    <property type="evidence" value="ECO:0007669"/>
    <property type="project" value="UniProtKB-ARBA"/>
</dbReference>
<evidence type="ECO:0000313" key="15">
    <source>
        <dbReference type="Proteomes" id="UP000650833"/>
    </source>
</evidence>
<name>A0A8H7R522_9FUNG</name>
<dbReference type="PANTHER" id="PTHR10615:SF161">
    <property type="entry name" value="HISTONE ACETYLTRANSFERASE KAT7"/>
    <property type="match status" value="1"/>
</dbReference>
<evidence type="ECO:0000313" key="14">
    <source>
        <dbReference type="EMBL" id="KAG2204378.1"/>
    </source>
</evidence>
<dbReference type="GO" id="GO:0003712">
    <property type="term" value="F:transcription coregulator activity"/>
    <property type="evidence" value="ECO:0007669"/>
    <property type="project" value="TreeGrafter"/>
</dbReference>
<dbReference type="GO" id="GO:0004402">
    <property type="term" value="F:histone acetyltransferase activity"/>
    <property type="evidence" value="ECO:0007669"/>
    <property type="project" value="InterPro"/>
</dbReference>
<dbReference type="Gene3D" id="3.30.60.60">
    <property type="entry name" value="N-acetyl transferase-like"/>
    <property type="match status" value="1"/>
</dbReference>
<dbReference type="AlphaFoldDB" id="A0A8H7R522"/>
<evidence type="ECO:0000256" key="6">
    <source>
        <dbReference type="ARBA" id="ARBA00022771"/>
    </source>
</evidence>
<keyword evidence="5" id="KW-0479">Metal-binding</keyword>
<dbReference type="PROSITE" id="PS51726">
    <property type="entry name" value="MYST_HAT"/>
    <property type="match status" value="1"/>
</dbReference>
<dbReference type="GO" id="GO:0031507">
    <property type="term" value="P:heterochromatin formation"/>
    <property type="evidence" value="ECO:0007669"/>
    <property type="project" value="UniProtKB-ARBA"/>
</dbReference>
<dbReference type="EC" id="2.3.1.48" evidence="3 12"/>
<dbReference type="GO" id="GO:0005634">
    <property type="term" value="C:nucleus"/>
    <property type="evidence" value="ECO:0007669"/>
    <property type="project" value="UniProtKB-SubCell"/>
</dbReference>
<evidence type="ECO:0000256" key="7">
    <source>
        <dbReference type="ARBA" id="ARBA00022833"/>
    </source>
</evidence>
<dbReference type="GO" id="GO:0003682">
    <property type="term" value="F:chromatin binding"/>
    <property type="evidence" value="ECO:0007669"/>
    <property type="project" value="TreeGrafter"/>
</dbReference>
<protein>
    <recommendedName>
        <fullName evidence="3 12">Histone acetyltransferase</fullName>
        <ecNumber evidence="3 12">2.3.1.48</ecNumber>
    </recommendedName>
</protein>
<comment type="catalytic activity">
    <reaction evidence="12">
        <text>L-lysyl-[protein] + acetyl-CoA = N(6)-acetyl-L-lysyl-[protein] + CoA + H(+)</text>
        <dbReference type="Rhea" id="RHEA:45948"/>
        <dbReference type="Rhea" id="RHEA-COMP:9752"/>
        <dbReference type="Rhea" id="RHEA-COMP:10731"/>
        <dbReference type="ChEBI" id="CHEBI:15378"/>
        <dbReference type="ChEBI" id="CHEBI:29969"/>
        <dbReference type="ChEBI" id="CHEBI:57287"/>
        <dbReference type="ChEBI" id="CHEBI:57288"/>
        <dbReference type="ChEBI" id="CHEBI:61930"/>
        <dbReference type="EC" id="2.3.1.48"/>
    </reaction>
</comment>
<comment type="caution">
    <text evidence="14">The sequence shown here is derived from an EMBL/GenBank/DDBJ whole genome shotgun (WGS) entry which is preliminary data.</text>
</comment>
<comment type="subcellular location">
    <subcellularLocation>
        <location evidence="1 12">Nucleus</location>
    </subcellularLocation>
</comment>
<accession>A0A8H7R522</accession>
<dbReference type="PANTHER" id="PTHR10615">
    <property type="entry name" value="HISTONE ACETYLTRANSFERASE"/>
    <property type="match status" value="1"/>
</dbReference>
<keyword evidence="4" id="KW-0808">Transferase</keyword>
<evidence type="ECO:0000256" key="3">
    <source>
        <dbReference type="ARBA" id="ARBA00013184"/>
    </source>
</evidence>
<evidence type="ECO:0000256" key="4">
    <source>
        <dbReference type="ARBA" id="ARBA00022679"/>
    </source>
</evidence>
<evidence type="ECO:0000256" key="9">
    <source>
        <dbReference type="ARBA" id="ARBA00022990"/>
    </source>
</evidence>
<evidence type="ECO:0000256" key="8">
    <source>
        <dbReference type="ARBA" id="ARBA00022853"/>
    </source>
</evidence>
<evidence type="ECO:0000256" key="11">
    <source>
        <dbReference type="PIRSR" id="PIRSR602717-51"/>
    </source>
</evidence>
<dbReference type="FunFam" id="3.40.630.30:FF:000001">
    <property type="entry name" value="Histone acetyltransferase"/>
    <property type="match status" value="1"/>
</dbReference>
<gene>
    <name evidence="14" type="ORF">INT46_001545</name>
</gene>
<dbReference type="FunFam" id="3.30.60.60:FF:000001">
    <property type="entry name" value="Histone acetyltransferase"/>
    <property type="match status" value="1"/>
</dbReference>
<evidence type="ECO:0000256" key="10">
    <source>
        <dbReference type="ARBA" id="ARBA00023242"/>
    </source>
</evidence>
<dbReference type="InterPro" id="IPR036388">
    <property type="entry name" value="WH-like_DNA-bd_sf"/>
</dbReference>
<dbReference type="InterPro" id="IPR002717">
    <property type="entry name" value="HAT_MYST-type"/>
</dbReference>
<dbReference type="InterPro" id="IPR040706">
    <property type="entry name" value="Zf-MYST"/>
</dbReference>
<keyword evidence="10 12" id="KW-0539">Nucleus</keyword>
<dbReference type="Pfam" id="PF17772">
    <property type="entry name" value="zf-MYST"/>
    <property type="match status" value="1"/>
</dbReference>
<feature type="active site" description="Proton donor/acceptor" evidence="11">
    <location>
        <position position="288"/>
    </location>
</feature>
<evidence type="ECO:0000256" key="5">
    <source>
        <dbReference type="ARBA" id="ARBA00022723"/>
    </source>
</evidence>
<keyword evidence="15" id="KW-1185">Reference proteome</keyword>
<keyword evidence="8" id="KW-0156">Chromatin regulator</keyword>
<dbReference type="EMBL" id="JAEPRC010000200">
    <property type="protein sequence ID" value="KAG2204378.1"/>
    <property type="molecule type" value="Genomic_DNA"/>
</dbReference>
<proteinExistence type="inferred from homology"/>